<gene>
    <name evidence="9" type="ORF">AT15_03720</name>
</gene>
<dbReference type="STRING" id="1453497.AT15_03720"/>
<feature type="transmembrane region" description="Helical" evidence="7">
    <location>
        <begin position="256"/>
        <end position="275"/>
    </location>
</feature>
<comment type="caution">
    <text evidence="9">The sequence shown here is derived from an EMBL/GenBank/DDBJ whole genome shotgun (WGS) entry which is preliminary data.</text>
</comment>
<organism evidence="9 10">
    <name type="scientific">Kosmotoga arenicorallina S304</name>
    <dbReference type="NCBI Taxonomy" id="1453497"/>
    <lineage>
        <taxon>Bacteria</taxon>
        <taxon>Thermotogati</taxon>
        <taxon>Thermotogota</taxon>
        <taxon>Thermotogae</taxon>
        <taxon>Kosmotogales</taxon>
        <taxon>Kosmotogaceae</taxon>
        <taxon>Kosmotoga</taxon>
    </lineage>
</organism>
<feature type="transmembrane region" description="Helical" evidence="7">
    <location>
        <begin position="104"/>
        <end position="128"/>
    </location>
</feature>
<evidence type="ECO:0000259" key="8">
    <source>
        <dbReference type="PROSITE" id="PS50928"/>
    </source>
</evidence>
<dbReference type="GO" id="GO:0055085">
    <property type="term" value="P:transmembrane transport"/>
    <property type="evidence" value="ECO:0007669"/>
    <property type="project" value="InterPro"/>
</dbReference>
<dbReference type="Gene3D" id="1.10.3720.10">
    <property type="entry name" value="MetI-like"/>
    <property type="match status" value="1"/>
</dbReference>
<evidence type="ECO:0000256" key="1">
    <source>
        <dbReference type="ARBA" id="ARBA00004651"/>
    </source>
</evidence>
<feature type="transmembrane region" description="Helical" evidence="7">
    <location>
        <begin position="73"/>
        <end position="92"/>
    </location>
</feature>
<evidence type="ECO:0000256" key="2">
    <source>
        <dbReference type="ARBA" id="ARBA00022448"/>
    </source>
</evidence>
<dbReference type="RefSeq" id="WP_068345664.1">
    <property type="nucleotide sequence ID" value="NZ_JFHK01000002.1"/>
</dbReference>
<dbReference type="Proteomes" id="UP000077339">
    <property type="component" value="Unassembled WGS sequence"/>
</dbReference>
<dbReference type="InterPro" id="IPR000515">
    <property type="entry name" value="MetI-like"/>
</dbReference>
<dbReference type="InterPro" id="IPR035906">
    <property type="entry name" value="MetI-like_sf"/>
</dbReference>
<protein>
    <submittedName>
        <fullName evidence="9">ABC transporter permease</fullName>
    </submittedName>
</protein>
<keyword evidence="10" id="KW-1185">Reference proteome</keyword>
<feature type="domain" description="ABC transmembrane type-1" evidence="8">
    <location>
        <begin position="69"/>
        <end position="275"/>
    </location>
</feature>
<dbReference type="PANTHER" id="PTHR43744:SF8">
    <property type="entry name" value="SN-GLYCEROL-3-PHOSPHATE TRANSPORT SYSTEM PERMEASE PROTEIN UGPE"/>
    <property type="match status" value="1"/>
</dbReference>
<dbReference type="GO" id="GO:0005886">
    <property type="term" value="C:plasma membrane"/>
    <property type="evidence" value="ECO:0007669"/>
    <property type="project" value="UniProtKB-SubCell"/>
</dbReference>
<dbReference type="CDD" id="cd06261">
    <property type="entry name" value="TM_PBP2"/>
    <property type="match status" value="1"/>
</dbReference>
<comment type="similarity">
    <text evidence="7">Belongs to the binding-protein-dependent transport system permease family.</text>
</comment>
<reference evidence="9 10" key="1">
    <citation type="submission" date="2014-02" db="EMBL/GenBank/DDBJ databases">
        <title>Kosmotoga genome sequencing.</title>
        <authorList>
            <person name="Pollo S.M."/>
            <person name="Charchuk R."/>
            <person name="Nesbo C.L."/>
        </authorList>
    </citation>
    <scope>NUCLEOTIDE SEQUENCE [LARGE SCALE GENOMIC DNA]</scope>
    <source>
        <strain evidence="9 10">S304</strain>
    </source>
</reference>
<evidence type="ECO:0000256" key="5">
    <source>
        <dbReference type="ARBA" id="ARBA00022989"/>
    </source>
</evidence>
<evidence type="ECO:0000256" key="6">
    <source>
        <dbReference type="ARBA" id="ARBA00023136"/>
    </source>
</evidence>
<evidence type="ECO:0000256" key="4">
    <source>
        <dbReference type="ARBA" id="ARBA00022692"/>
    </source>
</evidence>
<dbReference type="PROSITE" id="PS50928">
    <property type="entry name" value="ABC_TM1"/>
    <property type="match status" value="1"/>
</dbReference>
<evidence type="ECO:0000256" key="3">
    <source>
        <dbReference type="ARBA" id="ARBA00022475"/>
    </source>
</evidence>
<proteinExistence type="inferred from homology"/>
<feature type="transmembrane region" description="Helical" evidence="7">
    <location>
        <begin position="184"/>
        <end position="209"/>
    </location>
</feature>
<keyword evidence="5 7" id="KW-1133">Transmembrane helix</keyword>
<keyword evidence="4 7" id="KW-0812">Transmembrane</keyword>
<dbReference type="SUPFAM" id="SSF161098">
    <property type="entry name" value="MetI-like"/>
    <property type="match status" value="1"/>
</dbReference>
<evidence type="ECO:0000256" key="7">
    <source>
        <dbReference type="RuleBase" id="RU363032"/>
    </source>
</evidence>
<dbReference type="PATRIC" id="fig|1453497.3.peg.737"/>
<evidence type="ECO:0000313" key="10">
    <source>
        <dbReference type="Proteomes" id="UP000077339"/>
    </source>
</evidence>
<dbReference type="OrthoDB" id="9771544at2"/>
<keyword evidence="6 7" id="KW-0472">Membrane</keyword>
<feature type="transmembrane region" description="Helical" evidence="7">
    <location>
        <begin position="140"/>
        <end position="163"/>
    </location>
</feature>
<name>A0A182C839_9BACT</name>
<comment type="subcellular location">
    <subcellularLocation>
        <location evidence="1 7">Cell membrane</location>
        <topology evidence="1 7">Multi-pass membrane protein</topology>
    </subcellularLocation>
</comment>
<dbReference type="Pfam" id="PF00528">
    <property type="entry name" value="BPD_transp_1"/>
    <property type="match status" value="1"/>
</dbReference>
<dbReference type="EMBL" id="JFHK01000002">
    <property type="protein sequence ID" value="OAA31944.1"/>
    <property type="molecule type" value="Genomic_DNA"/>
</dbReference>
<accession>A0A182C839</accession>
<dbReference type="PANTHER" id="PTHR43744">
    <property type="entry name" value="ABC TRANSPORTER PERMEASE PROTEIN MG189-RELATED-RELATED"/>
    <property type="match status" value="1"/>
</dbReference>
<sequence length="291" mass="33004">MKRIAARFILYFILISIGYAYLYPLLYMFTTSFMTVEDLVNPTVSWIPSKMTLENFKKSWNVLEASKTLLNSVYLSAIPSILQTLVTALIAYGLSRFKFPLKRLWLFLILATFLIPTQVTIVTKYMLFSRLGIIGNPLVSFLPALTGQGIRSSIFILLYYNFFNMLPKAFDEAAELDGANSFQIFYRIFLPLSIPAIITTFIFSLVWYWNETLLTGMLLGNEIKTLPIALRDFAAKFALMFPAADGSAANRINEGIRMAATIITILPLLITYLVLQRQFVESLERTGITGE</sequence>
<dbReference type="AlphaFoldDB" id="A0A182C839"/>
<evidence type="ECO:0000313" key="9">
    <source>
        <dbReference type="EMBL" id="OAA31944.1"/>
    </source>
</evidence>
<keyword evidence="3" id="KW-1003">Cell membrane</keyword>
<keyword evidence="2 7" id="KW-0813">Transport</keyword>
<feature type="transmembrane region" description="Helical" evidence="7">
    <location>
        <begin position="9"/>
        <end position="29"/>
    </location>
</feature>